<gene>
    <name evidence="4" type="ORF">SAMN05660686_01316</name>
</gene>
<dbReference type="PANTHER" id="PTHR31544">
    <property type="entry name" value="AIG2-LIKE PROTEIN D"/>
    <property type="match status" value="1"/>
</dbReference>
<dbReference type="InterPro" id="IPR009288">
    <property type="entry name" value="AIG2-like_dom"/>
</dbReference>
<dbReference type="SUPFAM" id="SSF110857">
    <property type="entry name" value="Gamma-glutamyl cyclotransferase-like"/>
    <property type="match status" value="1"/>
</dbReference>
<proteinExistence type="predicted"/>
<dbReference type="Proteomes" id="UP000198615">
    <property type="component" value="Unassembled WGS sequence"/>
</dbReference>
<sequence>MSTRYFFFGTLMDRDVLELVLARPVSDDRFEPATLDGYRRVRVWKDSFPMLIADPQSAVDGIVYQTRNADEDARVLFFEDFDYGLLPCRPRTADGEVDAMFCGIDTSVAPSDEVWTLEAWARRHKAGFLRLSEIYMNCFGRMTTEEAEPIWEKGRRELMAQGLIQLPPERISDDRGNGAG</sequence>
<reference evidence="4 5" key="1">
    <citation type="submission" date="2016-10" db="EMBL/GenBank/DDBJ databases">
        <authorList>
            <person name="Varghese N."/>
            <person name="Submissions S."/>
        </authorList>
    </citation>
    <scope>NUCLEOTIDE SEQUENCE [LARGE SCALE GENOMIC DNA]</scope>
    <source>
        <strain evidence="4 5">DSM 18839</strain>
    </source>
</reference>
<dbReference type="EMBL" id="FNBW01000003">
    <property type="protein sequence ID" value="SDF43073.1"/>
    <property type="molecule type" value="Genomic_DNA"/>
</dbReference>
<protein>
    <recommendedName>
        <fullName evidence="2">Putative gamma-glutamylcyclotransferase</fullName>
    </recommendedName>
</protein>
<organism evidence="4 5">
    <name type="scientific">Thalassobaculum litoreum DSM 18839</name>
    <dbReference type="NCBI Taxonomy" id="1123362"/>
    <lineage>
        <taxon>Bacteria</taxon>
        <taxon>Pseudomonadati</taxon>
        <taxon>Pseudomonadota</taxon>
        <taxon>Alphaproteobacteria</taxon>
        <taxon>Rhodospirillales</taxon>
        <taxon>Thalassobaculaceae</taxon>
        <taxon>Thalassobaculum</taxon>
    </lineage>
</organism>
<evidence type="ECO:0000256" key="1">
    <source>
        <dbReference type="ARBA" id="ARBA00022679"/>
    </source>
</evidence>
<dbReference type="RefSeq" id="WP_175474130.1">
    <property type="nucleotide sequence ID" value="NZ_FNBW01000003.1"/>
</dbReference>
<accession>A0A8G2BFU3</accession>
<evidence type="ECO:0000313" key="5">
    <source>
        <dbReference type="Proteomes" id="UP000198615"/>
    </source>
</evidence>
<dbReference type="InterPro" id="IPR013024">
    <property type="entry name" value="GGCT-like"/>
</dbReference>
<evidence type="ECO:0000259" key="3">
    <source>
        <dbReference type="Pfam" id="PF06094"/>
    </source>
</evidence>
<dbReference type="Pfam" id="PF06094">
    <property type="entry name" value="GGACT"/>
    <property type="match status" value="1"/>
</dbReference>
<keyword evidence="5" id="KW-1185">Reference proteome</keyword>
<dbReference type="CDD" id="cd06661">
    <property type="entry name" value="GGCT_like"/>
    <property type="match status" value="1"/>
</dbReference>
<name>A0A8G2BFU3_9PROT</name>
<dbReference type="GO" id="GO:0016740">
    <property type="term" value="F:transferase activity"/>
    <property type="evidence" value="ECO:0007669"/>
    <property type="project" value="UniProtKB-KW"/>
</dbReference>
<dbReference type="InterPro" id="IPR036568">
    <property type="entry name" value="GGCT-like_sf"/>
</dbReference>
<feature type="domain" description="Gamma-glutamylcyclotransferase AIG2-like" evidence="3">
    <location>
        <begin position="5"/>
        <end position="79"/>
    </location>
</feature>
<dbReference type="Gene3D" id="3.10.490.10">
    <property type="entry name" value="Gamma-glutamyl cyclotransferase-like"/>
    <property type="match status" value="1"/>
</dbReference>
<evidence type="ECO:0000313" key="4">
    <source>
        <dbReference type="EMBL" id="SDF43073.1"/>
    </source>
</evidence>
<dbReference type="PANTHER" id="PTHR31544:SF4">
    <property type="entry name" value="GAMMA-GLUTAMYLCYCLOTRANSFERASE-RELATED"/>
    <property type="match status" value="1"/>
</dbReference>
<dbReference type="InterPro" id="IPR045038">
    <property type="entry name" value="AIG2-like"/>
</dbReference>
<evidence type="ECO:0000256" key="2">
    <source>
        <dbReference type="ARBA" id="ARBA00030602"/>
    </source>
</evidence>
<dbReference type="AlphaFoldDB" id="A0A8G2BFU3"/>
<keyword evidence="1 4" id="KW-0808">Transferase</keyword>
<comment type="caution">
    <text evidence="4">The sequence shown here is derived from an EMBL/GenBank/DDBJ whole genome shotgun (WGS) entry which is preliminary data.</text>
</comment>